<dbReference type="Gene3D" id="2.60.40.4070">
    <property type="match status" value="1"/>
</dbReference>
<accession>A0A7Y2E4Y7</accession>
<evidence type="ECO:0000256" key="1">
    <source>
        <dbReference type="SAM" id="SignalP"/>
    </source>
</evidence>
<evidence type="ECO:0000259" key="2">
    <source>
        <dbReference type="Pfam" id="PF13860"/>
    </source>
</evidence>
<proteinExistence type="predicted"/>
<feature type="signal peptide" evidence="1">
    <location>
        <begin position="1"/>
        <end position="22"/>
    </location>
</feature>
<feature type="domain" description="FlgD/Vpr Ig-like" evidence="2">
    <location>
        <begin position="260"/>
        <end position="309"/>
    </location>
</feature>
<feature type="chain" id="PRO_5031012442" description="FlgD/Vpr Ig-like domain-containing protein" evidence="1">
    <location>
        <begin position="23"/>
        <end position="323"/>
    </location>
</feature>
<dbReference type="InterPro" id="IPR025965">
    <property type="entry name" value="FlgD/Vpr_Ig-like"/>
</dbReference>
<evidence type="ECO:0000313" key="4">
    <source>
        <dbReference type="Proteomes" id="UP000547674"/>
    </source>
</evidence>
<protein>
    <recommendedName>
        <fullName evidence="2">FlgD/Vpr Ig-like domain-containing protein</fullName>
    </recommendedName>
</protein>
<evidence type="ECO:0000313" key="3">
    <source>
        <dbReference type="EMBL" id="NNF05266.1"/>
    </source>
</evidence>
<gene>
    <name evidence="3" type="ORF">HKN21_00765</name>
</gene>
<sequence>MARAMILAAFALTLFLVPATQAQPCCTLPDNGGGTVDLPPNCPDGFDGSLELIEGLPPGSTVEMDATLKNLVLVSQTPGGSLGGTIEVFTGTMELEVTGTGTLAGFSRTLNVSIDGETHSAPRTPGAVVQSFNMDVYRLKGVLTGDYDFSLLWFEGGSVYGLGSPGHTTLTRTGGPGSDFDVESTFEYNYRIQFEGQQESFWIEGWRGITLDLQSDFELCSASAALGIPENNMPIVAKAAPNPFRGSTQIQFVQPNEGPARLEIVDVRGNLVRSLVNATLPEGPHSIAWDGRTNHGALAPGGVYFGRVANASGVGGTKLLLVR</sequence>
<reference evidence="3 4" key="1">
    <citation type="submission" date="2020-03" db="EMBL/GenBank/DDBJ databases">
        <title>Metabolic flexibility allows generalist bacteria to become dominant in a frequently disturbed ecosystem.</title>
        <authorList>
            <person name="Chen Y.-J."/>
            <person name="Leung P.M."/>
            <person name="Bay S.K."/>
            <person name="Hugenholtz P."/>
            <person name="Kessler A.J."/>
            <person name="Shelley G."/>
            <person name="Waite D.W."/>
            <person name="Cook P.L."/>
            <person name="Greening C."/>
        </authorList>
    </citation>
    <scope>NUCLEOTIDE SEQUENCE [LARGE SCALE GENOMIC DNA]</scope>
    <source>
        <strain evidence="3">SS_bin_28</strain>
    </source>
</reference>
<name>A0A7Y2E4Y7_UNCEI</name>
<dbReference type="AlphaFoldDB" id="A0A7Y2E4Y7"/>
<dbReference type="Proteomes" id="UP000547674">
    <property type="component" value="Unassembled WGS sequence"/>
</dbReference>
<dbReference type="Pfam" id="PF13860">
    <property type="entry name" value="FlgD_ig"/>
    <property type="match status" value="1"/>
</dbReference>
<organism evidence="3 4">
    <name type="scientific">Eiseniibacteriota bacterium</name>
    <dbReference type="NCBI Taxonomy" id="2212470"/>
    <lineage>
        <taxon>Bacteria</taxon>
        <taxon>Candidatus Eiseniibacteriota</taxon>
    </lineage>
</organism>
<keyword evidence="1" id="KW-0732">Signal</keyword>
<dbReference type="EMBL" id="JABDJR010000022">
    <property type="protein sequence ID" value="NNF05266.1"/>
    <property type="molecule type" value="Genomic_DNA"/>
</dbReference>
<comment type="caution">
    <text evidence="3">The sequence shown here is derived from an EMBL/GenBank/DDBJ whole genome shotgun (WGS) entry which is preliminary data.</text>
</comment>